<organism evidence="3 4">
    <name type="scientific">Acorus gramineus</name>
    <name type="common">Dwarf sweet flag</name>
    <dbReference type="NCBI Taxonomy" id="55184"/>
    <lineage>
        <taxon>Eukaryota</taxon>
        <taxon>Viridiplantae</taxon>
        <taxon>Streptophyta</taxon>
        <taxon>Embryophyta</taxon>
        <taxon>Tracheophyta</taxon>
        <taxon>Spermatophyta</taxon>
        <taxon>Magnoliopsida</taxon>
        <taxon>Liliopsida</taxon>
        <taxon>Acoraceae</taxon>
        <taxon>Acorus</taxon>
    </lineage>
</organism>
<keyword evidence="4" id="KW-1185">Reference proteome</keyword>
<evidence type="ECO:0000313" key="3">
    <source>
        <dbReference type="EMBL" id="KAK1270569.1"/>
    </source>
</evidence>
<accession>A0AAV9B1Q0</accession>
<evidence type="ECO:0000256" key="1">
    <source>
        <dbReference type="ARBA" id="ARBA00022723"/>
    </source>
</evidence>
<dbReference type="GO" id="GO:0016125">
    <property type="term" value="P:sterol metabolic process"/>
    <property type="evidence" value="ECO:0007669"/>
    <property type="project" value="TreeGrafter"/>
</dbReference>
<dbReference type="GO" id="GO:0005506">
    <property type="term" value="F:iron ion binding"/>
    <property type="evidence" value="ECO:0007669"/>
    <property type="project" value="InterPro"/>
</dbReference>
<dbReference type="PANTHER" id="PTHR24286">
    <property type="entry name" value="CYTOCHROME P450 26"/>
    <property type="match status" value="1"/>
</dbReference>
<evidence type="ECO:0000313" key="4">
    <source>
        <dbReference type="Proteomes" id="UP001179952"/>
    </source>
</evidence>
<dbReference type="Gene3D" id="1.10.630.10">
    <property type="entry name" value="Cytochrome P450"/>
    <property type="match status" value="1"/>
</dbReference>
<dbReference type="PRINTS" id="PR00465">
    <property type="entry name" value="EP450IV"/>
</dbReference>
<dbReference type="EMBL" id="JAUJYN010000005">
    <property type="protein sequence ID" value="KAK1270569.1"/>
    <property type="molecule type" value="Genomic_DNA"/>
</dbReference>
<gene>
    <name evidence="3" type="ORF">QJS04_geneDACA021586</name>
</gene>
<dbReference type="InterPro" id="IPR036396">
    <property type="entry name" value="Cyt_P450_sf"/>
</dbReference>
<dbReference type="Pfam" id="PF00067">
    <property type="entry name" value="p450"/>
    <property type="match status" value="1"/>
</dbReference>
<dbReference type="GO" id="GO:0020037">
    <property type="term" value="F:heme binding"/>
    <property type="evidence" value="ECO:0007669"/>
    <property type="project" value="InterPro"/>
</dbReference>
<comment type="caution">
    <text evidence="3">The sequence shown here is derived from an EMBL/GenBank/DDBJ whole genome shotgun (WGS) entry which is preliminary data.</text>
</comment>
<keyword evidence="1" id="KW-0479">Metal-binding</keyword>
<evidence type="ECO:0000256" key="2">
    <source>
        <dbReference type="ARBA" id="ARBA00023004"/>
    </source>
</evidence>
<keyword evidence="2" id="KW-0408">Iron</keyword>
<sequence>MVVGYYRWSKPNKKQKKLLLPPGSMGWPYIGETLKLYTQNPRSFYSKKLERYGDIFKTHLLGCPCVMVSSPDAVKFVLVTRANLFKPTYPPSKECMIGPWALNFHQGIYHSRLKKLIQATFLPSSIQAIVPDIERIVLGLLPDWENKIINAHNEMKRFSFDVAMVAIFGSELKDIDMEKMRDFYYRVHEGYNSMPINLFGFPYHRAMKARKSLDELLKKIVTKRRENKDGGGLVGALLRSVDQLTNSQVTDNLFGVIFAAQDTTASILTWILKHLSDNGALLDLVMKEQEGIKRELNKEKRGLMWNDTRKMPLTTRVIQETLRAASIVSFTYREAVEDVEFQGYLIPRGWKVLPLFRSIHHSSDFFIDPEKFDPSRFQDGTRWQKVSIWDGFIMKQSSHHSLERDFVTAKLSLGLIKLVPLSSLILIVLWEVVCKDDGVEYRPFPVPKQGLQVKVTPLLAEKIKIRGHVVNN</sequence>
<name>A0AAV9B1Q0_ACOGR</name>
<reference evidence="3" key="1">
    <citation type="journal article" date="2023" name="Nat. Commun.">
        <title>Diploid and tetraploid genomes of Acorus and the evolution of monocots.</title>
        <authorList>
            <person name="Ma L."/>
            <person name="Liu K.W."/>
            <person name="Li Z."/>
            <person name="Hsiao Y.Y."/>
            <person name="Qi Y."/>
            <person name="Fu T."/>
            <person name="Tang G.D."/>
            <person name="Zhang D."/>
            <person name="Sun W.H."/>
            <person name="Liu D.K."/>
            <person name="Li Y."/>
            <person name="Chen G.Z."/>
            <person name="Liu X.D."/>
            <person name="Liao X.Y."/>
            <person name="Jiang Y.T."/>
            <person name="Yu X."/>
            <person name="Hao Y."/>
            <person name="Huang J."/>
            <person name="Zhao X.W."/>
            <person name="Ke S."/>
            <person name="Chen Y.Y."/>
            <person name="Wu W.L."/>
            <person name="Hsu J.L."/>
            <person name="Lin Y.F."/>
            <person name="Huang M.D."/>
            <person name="Li C.Y."/>
            <person name="Huang L."/>
            <person name="Wang Z.W."/>
            <person name="Zhao X."/>
            <person name="Zhong W.Y."/>
            <person name="Peng D.H."/>
            <person name="Ahmad S."/>
            <person name="Lan S."/>
            <person name="Zhang J.S."/>
            <person name="Tsai W.C."/>
            <person name="Van de Peer Y."/>
            <person name="Liu Z.J."/>
        </authorList>
    </citation>
    <scope>NUCLEOTIDE SEQUENCE</scope>
    <source>
        <strain evidence="3">SCP</strain>
    </source>
</reference>
<dbReference type="SUPFAM" id="SSF48264">
    <property type="entry name" value="Cytochrome P450"/>
    <property type="match status" value="1"/>
</dbReference>
<dbReference type="GO" id="GO:0004497">
    <property type="term" value="F:monooxygenase activity"/>
    <property type="evidence" value="ECO:0007669"/>
    <property type="project" value="InterPro"/>
</dbReference>
<reference evidence="3" key="2">
    <citation type="submission" date="2023-06" db="EMBL/GenBank/DDBJ databases">
        <authorList>
            <person name="Ma L."/>
            <person name="Liu K.-W."/>
            <person name="Li Z."/>
            <person name="Hsiao Y.-Y."/>
            <person name="Qi Y."/>
            <person name="Fu T."/>
            <person name="Tang G."/>
            <person name="Zhang D."/>
            <person name="Sun W.-H."/>
            <person name="Liu D.-K."/>
            <person name="Li Y."/>
            <person name="Chen G.-Z."/>
            <person name="Liu X.-D."/>
            <person name="Liao X.-Y."/>
            <person name="Jiang Y.-T."/>
            <person name="Yu X."/>
            <person name="Hao Y."/>
            <person name="Huang J."/>
            <person name="Zhao X.-W."/>
            <person name="Ke S."/>
            <person name="Chen Y.-Y."/>
            <person name="Wu W.-L."/>
            <person name="Hsu J.-L."/>
            <person name="Lin Y.-F."/>
            <person name="Huang M.-D."/>
            <person name="Li C.-Y."/>
            <person name="Huang L."/>
            <person name="Wang Z.-W."/>
            <person name="Zhao X."/>
            <person name="Zhong W.-Y."/>
            <person name="Peng D.-H."/>
            <person name="Ahmad S."/>
            <person name="Lan S."/>
            <person name="Zhang J.-S."/>
            <person name="Tsai W.-C."/>
            <person name="Van De Peer Y."/>
            <person name="Liu Z.-J."/>
        </authorList>
    </citation>
    <scope>NUCLEOTIDE SEQUENCE</scope>
    <source>
        <strain evidence="3">SCP</strain>
        <tissue evidence="3">Leaves</tissue>
    </source>
</reference>
<protein>
    <submittedName>
        <fullName evidence="3">Abscisic acid 8'-hydroxylase 2</fullName>
    </submittedName>
</protein>
<dbReference type="InterPro" id="IPR002403">
    <property type="entry name" value="Cyt_P450_E_grp-IV"/>
</dbReference>
<dbReference type="GO" id="GO:0016705">
    <property type="term" value="F:oxidoreductase activity, acting on paired donors, with incorporation or reduction of molecular oxygen"/>
    <property type="evidence" value="ECO:0007669"/>
    <property type="project" value="InterPro"/>
</dbReference>
<dbReference type="Proteomes" id="UP001179952">
    <property type="component" value="Unassembled WGS sequence"/>
</dbReference>
<dbReference type="InterPro" id="IPR001128">
    <property type="entry name" value="Cyt_P450"/>
</dbReference>
<proteinExistence type="predicted"/>
<dbReference type="AlphaFoldDB" id="A0AAV9B1Q0"/>
<dbReference type="PANTHER" id="PTHR24286:SF220">
    <property type="entry name" value="ABSCISIC ACID 8'-HYDROXYLASE 2"/>
    <property type="match status" value="1"/>
</dbReference>